<keyword evidence="4" id="KW-1185">Reference proteome</keyword>
<dbReference type="SUPFAM" id="SSF52200">
    <property type="entry name" value="Toll/Interleukin receptor TIR domain"/>
    <property type="match status" value="1"/>
</dbReference>
<protein>
    <submittedName>
        <fullName evidence="3">Toll/interleukin-1 receptor domain-containing protein</fullName>
    </submittedName>
</protein>
<feature type="domain" description="TIR" evidence="2">
    <location>
        <begin position="355"/>
        <end position="496"/>
    </location>
</feature>
<reference evidence="3 4" key="1">
    <citation type="submission" date="2022-11" db="EMBL/GenBank/DDBJ databases">
        <title>Minimal conservation of predation-associated metabolite biosynthetic gene clusters underscores biosynthetic potential of Myxococcota including descriptions for ten novel species: Archangium lansinium sp. nov., Myxococcus landrumus sp. nov., Nannocystis bai.</title>
        <authorList>
            <person name="Ahearne A."/>
            <person name="Stevens C."/>
            <person name="Phillips K."/>
        </authorList>
    </citation>
    <scope>NUCLEOTIDE SEQUENCE [LARGE SCALE GENOMIC DNA]</scope>
    <source>
        <strain evidence="3 4">MIWBW</strain>
    </source>
</reference>
<evidence type="ECO:0000256" key="1">
    <source>
        <dbReference type="SAM" id="MobiDB-lite"/>
    </source>
</evidence>
<comment type="caution">
    <text evidence="3">The sequence shown here is derived from an EMBL/GenBank/DDBJ whole genome shotgun (WGS) entry which is preliminary data.</text>
</comment>
<organism evidence="3 4">
    <name type="scientific">Archangium lansingense</name>
    <dbReference type="NCBI Taxonomy" id="2995310"/>
    <lineage>
        <taxon>Bacteria</taxon>
        <taxon>Pseudomonadati</taxon>
        <taxon>Myxococcota</taxon>
        <taxon>Myxococcia</taxon>
        <taxon>Myxococcales</taxon>
        <taxon>Cystobacterineae</taxon>
        <taxon>Archangiaceae</taxon>
        <taxon>Archangium</taxon>
    </lineage>
</organism>
<evidence type="ECO:0000259" key="2">
    <source>
        <dbReference type="PROSITE" id="PS50104"/>
    </source>
</evidence>
<dbReference type="Gene3D" id="3.40.50.10140">
    <property type="entry name" value="Toll/interleukin-1 receptor homology (TIR) domain"/>
    <property type="match status" value="1"/>
</dbReference>
<proteinExistence type="predicted"/>
<keyword evidence="3" id="KW-0675">Receptor</keyword>
<dbReference type="Proteomes" id="UP001207654">
    <property type="component" value="Unassembled WGS sequence"/>
</dbReference>
<sequence>MSITLQAELELKEASTAIGTPGPGSSEPRYSMGRRLDGSSKVSRVKERVMEELRDRHWTELVTNLQFGRCVLVLGPEIEVEPPAGEAQAGSACTWADRLAEHLTNALLEEKKNVPQRALMAVAQQYEDERGFGPDSLQSQTARFARTCGLKPSATHRLLAKLPFNLVLSTSHDELITQAMWDEHKHPDVAFYHLRGDRRDNPELPALGSPSSPQIYHLFGSTRDPYSLVLSENDLLDFLIAVVSKNPPLPNNLVKVLEHALSFLFVGFGIRYSYLRVLLKFLVRALNLPSASIRFVMEPLESLPRADREEMILFYQRGTQILFCDDPPIPRFFELLGEKLAAEGGYRGPTPSRGTRPKVFISYTRADEPLAAKLYSTLKSKSFDPWFDKQSLEGGDPWDQEIESGLSDTDFVLVIYSRALIHQWDGYVNKEIGLARERAKYVRGKFLVPLRTVELTNEERIKELQGYHEMVLREEQYEQDVGQLVSLMTREFQRRSQ</sequence>
<name>A0ABT3ZY26_9BACT</name>
<gene>
    <name evidence="3" type="ORF">OV287_07425</name>
</gene>
<dbReference type="Pfam" id="PF13289">
    <property type="entry name" value="SIR2_2"/>
    <property type="match status" value="1"/>
</dbReference>
<dbReference type="Pfam" id="PF13676">
    <property type="entry name" value="TIR_2"/>
    <property type="match status" value="1"/>
</dbReference>
<dbReference type="RefSeq" id="WP_267533287.1">
    <property type="nucleotide sequence ID" value="NZ_JAPNKA010000001.1"/>
</dbReference>
<dbReference type="PROSITE" id="PS50104">
    <property type="entry name" value="TIR"/>
    <property type="match status" value="1"/>
</dbReference>
<feature type="region of interest" description="Disordered" evidence="1">
    <location>
        <begin position="13"/>
        <end position="43"/>
    </location>
</feature>
<dbReference type="InterPro" id="IPR000157">
    <property type="entry name" value="TIR_dom"/>
</dbReference>
<dbReference type="InterPro" id="IPR035897">
    <property type="entry name" value="Toll_tir_struct_dom_sf"/>
</dbReference>
<accession>A0ABT3ZY26</accession>
<evidence type="ECO:0000313" key="4">
    <source>
        <dbReference type="Proteomes" id="UP001207654"/>
    </source>
</evidence>
<feature type="compositionally biased region" description="Basic and acidic residues" evidence="1">
    <location>
        <begin position="34"/>
        <end position="43"/>
    </location>
</feature>
<evidence type="ECO:0000313" key="3">
    <source>
        <dbReference type="EMBL" id="MCY1074313.1"/>
    </source>
</evidence>
<dbReference type="EMBL" id="JAPNKA010000001">
    <property type="protein sequence ID" value="MCY1074313.1"/>
    <property type="molecule type" value="Genomic_DNA"/>
</dbReference>